<dbReference type="Proteomes" id="UP000075806">
    <property type="component" value="Unassembled WGS sequence"/>
</dbReference>
<name>A0A161PDU3_9BACI</name>
<dbReference type="OrthoDB" id="2417337at2"/>
<dbReference type="EMBL" id="LTAO01000017">
    <property type="protein sequence ID" value="KYG30584.1"/>
    <property type="molecule type" value="Genomic_DNA"/>
</dbReference>
<proteinExistence type="predicted"/>
<dbReference type="Pfam" id="PF06338">
    <property type="entry name" value="ComK"/>
    <property type="match status" value="1"/>
</dbReference>
<evidence type="ECO:0000313" key="2">
    <source>
        <dbReference type="Proteomes" id="UP000075806"/>
    </source>
</evidence>
<comment type="caution">
    <text evidence="1">The sequence shown here is derived from an EMBL/GenBank/DDBJ whole genome shotgun (WGS) entry which is preliminary data.</text>
</comment>
<dbReference type="InterPro" id="IPR010461">
    <property type="entry name" value="ComK"/>
</dbReference>
<evidence type="ECO:0000313" key="1">
    <source>
        <dbReference type="EMBL" id="KYG30584.1"/>
    </source>
</evidence>
<dbReference type="RefSeq" id="WP_045483185.1">
    <property type="nucleotide sequence ID" value="NZ_LTAO01000017.1"/>
</dbReference>
<keyword evidence="2" id="KW-1185">Reference proteome</keyword>
<dbReference type="GO" id="GO:0030420">
    <property type="term" value="P:establishment of competence for transformation"/>
    <property type="evidence" value="ECO:0007669"/>
    <property type="project" value="InterPro"/>
</dbReference>
<sequence length="155" mass="18010">MGILETYIISPKTLYLVNHFTDGYGTIVYEFDNVYKVKQTPLQIIEFNMIRLGGSNLLGRNLAIRKSVDYHQKVPIIVDQRGLYFIPTRSVQSPECMMVNFNQILTFHQNQENLSQTIITFKNGEKLTINLSKRAFSQQYLRTLHLISLYGRDCI</sequence>
<dbReference type="STRING" id="519424.AZF04_19245"/>
<gene>
    <name evidence="1" type="ORF">AZF04_19245</name>
</gene>
<protein>
    <recommendedName>
        <fullName evidence="3">Competence protein</fullName>
    </recommendedName>
</protein>
<dbReference type="AlphaFoldDB" id="A0A161PDU3"/>
<accession>A0A161PDU3</accession>
<evidence type="ECO:0008006" key="3">
    <source>
        <dbReference type="Google" id="ProtNLM"/>
    </source>
</evidence>
<reference evidence="1" key="1">
    <citation type="submission" date="2016-02" db="EMBL/GenBank/DDBJ databases">
        <title>Genome sequence of Bacillus trypoxylicola KCTC 13244(T).</title>
        <authorList>
            <person name="Jeong H."/>
            <person name="Park S.-H."/>
            <person name="Choi S.-K."/>
        </authorList>
    </citation>
    <scope>NUCLEOTIDE SEQUENCE [LARGE SCALE GENOMIC DNA]</scope>
    <source>
        <strain evidence="1">KCTC 13244</strain>
    </source>
</reference>
<organism evidence="1 2">
    <name type="scientific">Alkalihalobacillus trypoxylicola</name>
    <dbReference type="NCBI Taxonomy" id="519424"/>
    <lineage>
        <taxon>Bacteria</taxon>
        <taxon>Bacillati</taxon>
        <taxon>Bacillota</taxon>
        <taxon>Bacilli</taxon>
        <taxon>Bacillales</taxon>
        <taxon>Bacillaceae</taxon>
        <taxon>Alkalihalobacillus</taxon>
    </lineage>
</organism>